<dbReference type="PANTHER" id="PTHR30383:SF5">
    <property type="entry name" value="SGNH HYDROLASE-TYPE ESTERASE DOMAIN-CONTAINING PROTEIN"/>
    <property type="match status" value="1"/>
</dbReference>
<feature type="chain" id="PRO_5038932732" evidence="1">
    <location>
        <begin position="20"/>
        <end position="267"/>
    </location>
</feature>
<gene>
    <name evidence="3" type="ORF">E7101_03065</name>
</gene>
<dbReference type="EMBL" id="SUYC01000003">
    <property type="protein sequence ID" value="MBE6269911.1"/>
    <property type="molecule type" value="Genomic_DNA"/>
</dbReference>
<feature type="domain" description="SGNH hydrolase-type esterase" evidence="2">
    <location>
        <begin position="35"/>
        <end position="252"/>
    </location>
</feature>
<proteinExistence type="predicted"/>
<evidence type="ECO:0000313" key="4">
    <source>
        <dbReference type="Proteomes" id="UP000806522"/>
    </source>
</evidence>
<dbReference type="PANTHER" id="PTHR30383">
    <property type="entry name" value="THIOESTERASE 1/PROTEASE 1/LYSOPHOSPHOLIPASE L1"/>
    <property type="match status" value="1"/>
</dbReference>
<dbReference type="InterPro" id="IPR013830">
    <property type="entry name" value="SGNH_hydro"/>
</dbReference>
<comment type="caution">
    <text evidence="3">The sequence shown here is derived from an EMBL/GenBank/DDBJ whole genome shotgun (WGS) entry which is preliminary data.</text>
</comment>
<feature type="signal peptide" evidence="1">
    <location>
        <begin position="1"/>
        <end position="19"/>
    </location>
</feature>
<evidence type="ECO:0000259" key="2">
    <source>
        <dbReference type="Pfam" id="PF13472"/>
    </source>
</evidence>
<keyword evidence="3" id="KW-0378">Hydrolase</keyword>
<organism evidence="3 4">
    <name type="scientific">Xylanibacter ruminicola</name>
    <name type="common">Prevotella ruminicola</name>
    <dbReference type="NCBI Taxonomy" id="839"/>
    <lineage>
        <taxon>Bacteria</taxon>
        <taxon>Pseudomonadati</taxon>
        <taxon>Bacteroidota</taxon>
        <taxon>Bacteroidia</taxon>
        <taxon>Bacteroidales</taxon>
        <taxon>Prevotellaceae</taxon>
        <taxon>Xylanibacter</taxon>
    </lineage>
</organism>
<dbReference type="AlphaFoldDB" id="A0A9D5S8N2"/>
<dbReference type="GO" id="GO:0004622">
    <property type="term" value="F:phosphatidylcholine lysophospholipase activity"/>
    <property type="evidence" value="ECO:0007669"/>
    <property type="project" value="TreeGrafter"/>
</dbReference>
<dbReference type="InterPro" id="IPR036514">
    <property type="entry name" value="SGNH_hydro_sf"/>
</dbReference>
<protein>
    <submittedName>
        <fullName evidence="3">SGNH/GDSL hydrolase family protein</fullName>
    </submittedName>
</protein>
<dbReference type="Proteomes" id="UP000806522">
    <property type="component" value="Unassembled WGS sequence"/>
</dbReference>
<keyword evidence="1" id="KW-0732">Signal</keyword>
<dbReference type="SUPFAM" id="SSF52266">
    <property type="entry name" value="SGNH hydrolase"/>
    <property type="match status" value="1"/>
</dbReference>
<dbReference type="CDD" id="cd00229">
    <property type="entry name" value="SGNH_hydrolase"/>
    <property type="match status" value="1"/>
</dbReference>
<dbReference type="InterPro" id="IPR051532">
    <property type="entry name" value="Ester_Hydrolysis_Enzymes"/>
</dbReference>
<reference evidence="3" key="1">
    <citation type="submission" date="2019-04" db="EMBL/GenBank/DDBJ databases">
        <title>Evolution of Biomass-Degrading Anaerobic Consortia Revealed by Metagenomics.</title>
        <authorList>
            <person name="Peng X."/>
        </authorList>
    </citation>
    <scope>NUCLEOTIDE SEQUENCE</scope>
    <source>
        <strain evidence="3">SIG140</strain>
    </source>
</reference>
<sequence>MKRLASLLLAVLLTIPAMSQTLFQHPWQGKRVAYFGDSITDPRNKAANKKYWSYLQDWLKIAPYVYGVSGRQWNDIPRQADKLKAEHGDDVDAILIFIGTNDYNAGVPIGQWFTEAAEQVMAGIHEPKHLVDRRHRYPVMADSTYRGRINRALDYVKRMYPAKQVVLLTPIHRAQFYANDQNWQPREDYTNKCGEYIDAYVQSVKEAGNLWAVPVIDLNALCGLYPLMDENAQFFNDSATDRLHPNNEGHRRMALTIMQQLLALPVF</sequence>
<name>A0A9D5S8N2_XYLRU</name>
<dbReference type="Pfam" id="PF13472">
    <property type="entry name" value="Lipase_GDSL_2"/>
    <property type="match status" value="1"/>
</dbReference>
<accession>A0A9D5S8N2</accession>
<evidence type="ECO:0000256" key="1">
    <source>
        <dbReference type="SAM" id="SignalP"/>
    </source>
</evidence>
<dbReference type="Gene3D" id="3.40.50.1110">
    <property type="entry name" value="SGNH hydrolase"/>
    <property type="match status" value="1"/>
</dbReference>
<evidence type="ECO:0000313" key="3">
    <source>
        <dbReference type="EMBL" id="MBE6269911.1"/>
    </source>
</evidence>